<reference evidence="1 2" key="1">
    <citation type="submission" date="2018-04" db="EMBL/GenBank/DDBJ databases">
        <title>Draft genome sequence of Pseudomonas syringae pv. actinidiae biovar 3 strains isolated from kiwifruit in Kagawa prefecture.</title>
        <authorList>
            <person name="Tabuchi M."/>
            <person name="Saito M."/>
            <person name="Fujiwara S."/>
            <person name="Sasa N."/>
            <person name="Akimitsu K."/>
            <person name="Gomi K."/>
            <person name="Konishi-Sugita S."/>
            <person name="Hamano K."/>
            <person name="Kataoka I."/>
        </authorList>
    </citation>
    <scope>NUCLEOTIDE SEQUENCE [LARGE SCALE GENOMIC DNA]</scope>
    <source>
        <strain evidence="1 2">MAFF212211</strain>
    </source>
</reference>
<dbReference type="AlphaFoldDB" id="A0AAN4QAC3"/>
<comment type="caution">
    <text evidence="1">The sequence shown here is derived from an EMBL/GenBank/DDBJ whole genome shotgun (WGS) entry which is preliminary data.</text>
</comment>
<proteinExistence type="predicted"/>
<organism evidence="1 2">
    <name type="scientific">Pseudomonas syringae pv. actinidiae</name>
    <dbReference type="NCBI Taxonomy" id="103796"/>
    <lineage>
        <taxon>Bacteria</taxon>
        <taxon>Pseudomonadati</taxon>
        <taxon>Pseudomonadota</taxon>
        <taxon>Gammaproteobacteria</taxon>
        <taxon>Pseudomonadales</taxon>
        <taxon>Pseudomonadaceae</taxon>
        <taxon>Pseudomonas</taxon>
        <taxon>Pseudomonas syringae</taxon>
    </lineage>
</organism>
<evidence type="ECO:0000313" key="2">
    <source>
        <dbReference type="Proteomes" id="UP000248291"/>
    </source>
</evidence>
<gene>
    <name evidence="1" type="ORF">KPSA3_05322</name>
</gene>
<accession>A0AAN4QAC3</accession>
<sequence>MGKGKQPLLRYFLVRPAIDCLKLRAAACTAEGRLRRLPNLFIKAGKVAMCFDMHGM</sequence>
<dbReference type="EMBL" id="BGKA01000199">
    <property type="protein sequence ID" value="GBH19313.1"/>
    <property type="molecule type" value="Genomic_DNA"/>
</dbReference>
<protein>
    <submittedName>
        <fullName evidence="1">8-oxo-dGTP pyrophosphatase MutT and related house-cleaning NTP pyrophosphohydrolase</fullName>
    </submittedName>
</protein>
<evidence type="ECO:0000313" key="1">
    <source>
        <dbReference type="EMBL" id="GBH19313.1"/>
    </source>
</evidence>
<dbReference type="Proteomes" id="UP000248291">
    <property type="component" value="Unassembled WGS sequence"/>
</dbReference>
<name>A0AAN4QAC3_PSESF</name>